<organism evidence="2">
    <name type="scientific">Cucumis melo</name>
    <name type="common">Muskmelon</name>
    <dbReference type="NCBI Taxonomy" id="3656"/>
    <lineage>
        <taxon>Eukaryota</taxon>
        <taxon>Viridiplantae</taxon>
        <taxon>Streptophyta</taxon>
        <taxon>Embryophyta</taxon>
        <taxon>Tracheophyta</taxon>
        <taxon>Spermatophyta</taxon>
        <taxon>Magnoliopsida</taxon>
        <taxon>eudicotyledons</taxon>
        <taxon>Gunneridae</taxon>
        <taxon>Pentapetalae</taxon>
        <taxon>rosids</taxon>
        <taxon>fabids</taxon>
        <taxon>Cucurbitales</taxon>
        <taxon>Cucurbitaceae</taxon>
        <taxon>Benincaseae</taxon>
        <taxon>Cucumis</taxon>
    </lineage>
</organism>
<sequence>MNGEAQQLHNLSTDHPQQTIGAQISSLHRSFLLPPADKMDYVLPNNRIRNLKDGSQHRDLRSKIFQFLTGVGKFAVDSTIFSSLKAVSGKNQVHKIRQGGLKDTPHSSSLNERKPEEVKLVMDKMQAEMEEKEGNKNKMKQRQHHCTSAEIVDDDSEPLKKKPGESDKGSANVIQNKKRIFIRSRL</sequence>
<reference evidence="2" key="1">
    <citation type="submission" date="2023-03" db="UniProtKB">
        <authorList>
            <consortium name="EnsemblPlants"/>
        </authorList>
    </citation>
    <scope>IDENTIFICATION</scope>
</reference>
<accession>A0A9I9DD17</accession>
<name>A0A9I9DD17_CUCME</name>
<feature type="region of interest" description="Disordered" evidence="1">
    <location>
        <begin position="130"/>
        <end position="173"/>
    </location>
</feature>
<dbReference type="eggNOG" id="ENOG502SCIY">
    <property type="taxonomic scope" value="Eukaryota"/>
</dbReference>
<dbReference type="RefSeq" id="XP_008452286.2">
    <property type="nucleotide sequence ID" value="XM_008454064.3"/>
</dbReference>
<gene>
    <name evidence="2" type="primary">103493357</name>
</gene>
<feature type="compositionally biased region" description="Basic and acidic residues" evidence="1">
    <location>
        <begin position="157"/>
        <end position="168"/>
    </location>
</feature>
<protein>
    <submittedName>
        <fullName evidence="2">Uncharacterized protein</fullName>
    </submittedName>
</protein>
<dbReference type="EnsemblPlants" id="MELO3C016550.2.1">
    <property type="protein sequence ID" value="MELO3C016550.2.1"/>
    <property type="gene ID" value="MELO3C016550.2"/>
</dbReference>
<proteinExistence type="predicted"/>
<evidence type="ECO:0000313" key="2">
    <source>
        <dbReference type="EnsemblPlants" id="MELO3C016550.2.1"/>
    </source>
</evidence>
<evidence type="ECO:0000256" key="1">
    <source>
        <dbReference type="SAM" id="MobiDB-lite"/>
    </source>
</evidence>